<dbReference type="InterPro" id="IPR027417">
    <property type="entry name" value="P-loop_NTPase"/>
</dbReference>
<gene>
    <name evidence="10" type="ORF">C0Q70_13936</name>
</gene>
<evidence type="ECO:0000256" key="1">
    <source>
        <dbReference type="ARBA" id="ARBA00004123"/>
    </source>
</evidence>
<dbReference type="InterPro" id="IPR006166">
    <property type="entry name" value="ERCC4_domain"/>
</dbReference>
<dbReference type="SUPFAM" id="SSF52540">
    <property type="entry name" value="P-loop containing nucleoside triphosphate hydrolases"/>
    <property type="match status" value="2"/>
</dbReference>
<dbReference type="EMBL" id="PZQS01000008">
    <property type="protein sequence ID" value="PVD26266.1"/>
    <property type="molecule type" value="Genomic_DNA"/>
</dbReference>
<dbReference type="SMART" id="SM00487">
    <property type="entry name" value="DEXDc"/>
    <property type="match status" value="1"/>
</dbReference>
<keyword evidence="11" id="KW-1185">Reference proteome</keyword>
<dbReference type="GO" id="GO:0005634">
    <property type="term" value="C:nucleus"/>
    <property type="evidence" value="ECO:0007669"/>
    <property type="project" value="UniProtKB-SubCell"/>
</dbReference>
<protein>
    <recommendedName>
        <fullName evidence="9">Helicase ATP-binding domain-containing protein</fullName>
    </recommendedName>
</protein>
<sequence>MTGASTSSGITNAALDTAFETIDLCSDDEDRELVKALEASAALYQNTTAEAGASNVSNNCSFSKASDDALKNEGNISFGIDDNVSSDANNKSQCLSQWRTSDVAVGDLRGFDCSTGAYWIYPTNYPVREYQFNIVKKALVKNTLVTLPTGLGKTFIASVIMYNFYRWYPEGKIVFMAPTKPLVAQQIEACYNIMGIPQEDTAEMTGTMNPLDRQVAWKEKRVFFLTPQVLTNDLSRGSCSAVAIKCLVVDEAHKALGNHAYCQVVRELVKYTKQFRVVALSATPGSDLKAVQQVMSNLLVSHIELRSEDSADIKPYTHKRTVEKVVVPLGDELTTTKIQYTKVLTVVVQRLVNYRVLYKREPTSLSKFLILKAREAFRQNPPENLLRSQYGVIEGDFAMAMSLYHGYELLQLHGLRSLYTFLDSIINGEKSLNRTRTELLKNVDFIQIMEILQKKFKPQLSTNSQMKSKHAFLVGHPKMEKLEQIVLEHFHRFDDANKPTRVMIFAQYRDTVLEITELLQQHEPLVKVMSFIGQSSNGKSTKGFTQKEQLKSHPSGAAHGRTGRKRQGRIVMLVTEGKEEQIYNQSQYSKLSIHRAILNGARNLVFYNNNPRMIPEHLTPACHRMHITVRQPHMAAKQQKMQGTGRKSNGNISEIFTARKKESGLKKCEQELISLEEYAELRSAGFQAPSKCLPRPIMVSLQSKSSLTLSIMPWCASDEICHLSAELLPPGEDNYGQEMHLYLNMDDVFGNSKQLGAGDTVQFCVPTQRDQKISAAVKEKTLKQPGKEDKGKRTVLPHKKRHVAVLEILEEPDEDSDFLPDVDLSVPSESLDEMTTCLEINQKFSVKRKAHISYQKCGKKARSGKRNISRKRNFILDANDLDDFEVVANFQDEGTFAEQQQPSEERFMEEDAQSLPQITKPSKVCTRKADQDGIELGKDMILLSSIKEEAEKAGNIRQTNPNSFVESFIKSDFQDDNYDVFDHKYCNSSFDFIAWSNPSTTDFMKHGLHQEQSKHIKDAPDENEKNIEQDSPNFDLDFDFDDEDIIPPSPEAGLSVSQTTFNSQAYRLSKQSLINAPSASSEHEKKNNIQHSVEICDFESDDDVLVGISDQHEDQCSPCFAPSFNSASSTVGLFTNKHQDSKIKASEDIEEHHVIEYLSTDTSVEKKAKIVVTDSIKVKKDSSFHNPASEKLEDQIHKDGAKTPLQINMKGPSTTFCCSTPVSNRKVGTFYETPHASDSTPGPTTKITQKLKLHFGEDSESDFEDFVIVRQRSRALQLLSPGTSDLDASHATEKGVSFKLPAKRFSAQMNKKEQQKKKKHKKRCLFLDDEAELSDDVEVSTDEEEDNLDVMENSFIDNDTQLTQTSHTDMQAVYLKSVRSPSFQDVKSNTGRFRLQYNHAVLDVFSQPHAVDTDESQYEKDSFCVGSEEEEEDKDNVDETEDEDYDLTVINRRPLKTGVKRRKAVNSRPVKGRKRVRQIVDSSDEEEKTERLSPSQVTPELKTSRSIKALLSSSDDNTDLSVLKQSPSNICNEEDLDDQISHQKLCAKSETRRNLDTKCSQGFNCQQQASEPDSCLTEKDWWVEDFPTETLLQKGKSTEVTSRIGEKTIHKHNYDTCEQSMTFQHQHSAHRVEKRSESVAAHGLSQKLDLSKKWLSTGHFLKPDKNDRNELDYTDAKGSASVKRKVMEFRGASASECDLPNNDISDSVKKTESRLTSADSCISDDDLLHHKGEDTNDQPQENTAQFTSLMNKERGKVVILIDSREVCGAQDVVSALRLQHNLYVCTFQLKACDYILSNRMGVERFSWSGLINSANRSKLCDRLRQMQLLYDRCILIVEKDRVKSGEENTSRNQGNSYSVSKLANAETQREMAIMVPVSLLTQKLQMINFYMSVPLLTVTHALNICYNFNTIQKFFQSSVADIQRKGKMSFARATEVYNYFRHRFAAELLPRNRCLFGTMKS</sequence>
<keyword evidence="5" id="KW-0347">Helicase</keyword>
<feature type="region of interest" description="Disordered" evidence="8">
    <location>
        <begin position="1460"/>
        <end position="1503"/>
    </location>
</feature>
<dbReference type="SUPFAM" id="SSF52980">
    <property type="entry name" value="Restriction endonuclease-like"/>
    <property type="match status" value="1"/>
</dbReference>
<dbReference type="InterPro" id="IPR014001">
    <property type="entry name" value="Helicase_ATP-bd"/>
</dbReference>
<comment type="similarity">
    <text evidence="2">Belongs to the DEAD box helicase family. DEAH subfamily. FANCM sub-subfamily.</text>
</comment>
<dbReference type="InterPro" id="IPR011335">
    <property type="entry name" value="Restrct_endonuc-II-like"/>
</dbReference>
<feature type="domain" description="Helicase ATP-binding" evidence="9">
    <location>
        <begin position="134"/>
        <end position="302"/>
    </location>
</feature>
<dbReference type="GO" id="GO:0036297">
    <property type="term" value="P:interstrand cross-link repair"/>
    <property type="evidence" value="ECO:0007669"/>
    <property type="project" value="TreeGrafter"/>
</dbReference>
<comment type="subcellular location">
    <subcellularLocation>
        <location evidence="1">Nucleus</location>
    </subcellularLocation>
</comment>
<dbReference type="Pfam" id="PF00270">
    <property type="entry name" value="DEAD"/>
    <property type="match status" value="1"/>
</dbReference>
<evidence type="ECO:0000256" key="3">
    <source>
        <dbReference type="ARBA" id="ARBA00022741"/>
    </source>
</evidence>
<evidence type="ECO:0000259" key="9">
    <source>
        <dbReference type="PROSITE" id="PS51192"/>
    </source>
</evidence>
<evidence type="ECO:0000256" key="5">
    <source>
        <dbReference type="ARBA" id="ARBA00022806"/>
    </source>
</evidence>
<dbReference type="PANTHER" id="PTHR14025:SF20">
    <property type="entry name" value="FANCONI ANEMIA GROUP M PROTEIN"/>
    <property type="match status" value="1"/>
</dbReference>
<dbReference type="GO" id="GO:0005524">
    <property type="term" value="F:ATP binding"/>
    <property type="evidence" value="ECO:0007669"/>
    <property type="project" value="UniProtKB-KW"/>
</dbReference>
<dbReference type="Pfam" id="PF02732">
    <property type="entry name" value="ERCC4"/>
    <property type="match status" value="1"/>
</dbReference>
<evidence type="ECO:0000256" key="2">
    <source>
        <dbReference type="ARBA" id="ARBA00009889"/>
    </source>
</evidence>
<feature type="region of interest" description="Disordered" evidence="8">
    <location>
        <begin position="1412"/>
        <end position="1443"/>
    </location>
</feature>
<dbReference type="InterPro" id="IPR044749">
    <property type="entry name" value="FANCM_DEXDc"/>
</dbReference>
<evidence type="ECO:0000256" key="6">
    <source>
        <dbReference type="ARBA" id="ARBA00022840"/>
    </source>
</evidence>
<dbReference type="FunFam" id="3.40.50.300:FF:000861">
    <property type="entry name" value="Fanconi anemia, complementation group M"/>
    <property type="match status" value="1"/>
</dbReference>
<comment type="caution">
    <text evidence="10">The sequence shown here is derived from an EMBL/GenBank/DDBJ whole genome shotgun (WGS) entry which is preliminary data.</text>
</comment>
<evidence type="ECO:0000256" key="8">
    <source>
        <dbReference type="SAM" id="MobiDB-lite"/>
    </source>
</evidence>
<keyword evidence="4" id="KW-0378">Hydrolase</keyword>
<evidence type="ECO:0000313" key="11">
    <source>
        <dbReference type="Proteomes" id="UP000245119"/>
    </source>
</evidence>
<dbReference type="InterPro" id="IPR039686">
    <property type="entry name" value="FANCM/Mph1-like_ID"/>
</dbReference>
<evidence type="ECO:0000313" key="10">
    <source>
        <dbReference type="EMBL" id="PVD26266.1"/>
    </source>
</evidence>
<dbReference type="GO" id="GO:0000400">
    <property type="term" value="F:four-way junction DNA binding"/>
    <property type="evidence" value="ECO:0007669"/>
    <property type="project" value="TreeGrafter"/>
</dbReference>
<dbReference type="CDD" id="cd18033">
    <property type="entry name" value="DEXDc_FANCM"/>
    <property type="match status" value="1"/>
</dbReference>
<proteinExistence type="inferred from homology"/>
<evidence type="ECO:0000256" key="7">
    <source>
        <dbReference type="ARBA" id="ARBA00023242"/>
    </source>
</evidence>
<dbReference type="STRING" id="400727.A0A2T7NYN2"/>
<dbReference type="OrthoDB" id="6513042at2759"/>
<dbReference type="CDD" id="cd12091">
    <property type="entry name" value="FANCM_ID"/>
    <property type="match status" value="1"/>
</dbReference>
<dbReference type="GO" id="GO:0016787">
    <property type="term" value="F:hydrolase activity"/>
    <property type="evidence" value="ECO:0007669"/>
    <property type="project" value="UniProtKB-KW"/>
</dbReference>
<feature type="compositionally biased region" description="Acidic residues" evidence="8">
    <location>
        <begin position="1427"/>
        <end position="1443"/>
    </location>
</feature>
<dbReference type="GO" id="GO:0043138">
    <property type="term" value="F:3'-5' DNA helicase activity"/>
    <property type="evidence" value="ECO:0007669"/>
    <property type="project" value="InterPro"/>
</dbReference>
<dbReference type="PROSITE" id="PS51192">
    <property type="entry name" value="HELICASE_ATP_BIND_1"/>
    <property type="match status" value="1"/>
</dbReference>
<keyword evidence="7" id="KW-0539">Nucleus</keyword>
<dbReference type="Gene3D" id="1.10.150.20">
    <property type="entry name" value="5' to 3' exonuclease, C-terminal subdomain"/>
    <property type="match status" value="1"/>
</dbReference>
<keyword evidence="6" id="KW-0067">ATP-binding</keyword>
<dbReference type="SMART" id="SM00891">
    <property type="entry name" value="ERCC4"/>
    <property type="match status" value="1"/>
</dbReference>
<dbReference type="GO" id="GO:0004518">
    <property type="term" value="F:nuclease activity"/>
    <property type="evidence" value="ECO:0007669"/>
    <property type="project" value="InterPro"/>
</dbReference>
<dbReference type="Gene3D" id="1.20.1320.20">
    <property type="entry name" value="hef helicase domain"/>
    <property type="match status" value="1"/>
</dbReference>
<organism evidence="10 11">
    <name type="scientific">Pomacea canaliculata</name>
    <name type="common">Golden apple snail</name>
    <dbReference type="NCBI Taxonomy" id="400727"/>
    <lineage>
        <taxon>Eukaryota</taxon>
        <taxon>Metazoa</taxon>
        <taxon>Spiralia</taxon>
        <taxon>Lophotrochozoa</taxon>
        <taxon>Mollusca</taxon>
        <taxon>Gastropoda</taxon>
        <taxon>Caenogastropoda</taxon>
        <taxon>Architaenioglossa</taxon>
        <taxon>Ampullarioidea</taxon>
        <taxon>Ampullariidae</taxon>
        <taxon>Pomacea</taxon>
    </lineage>
</organism>
<dbReference type="Proteomes" id="UP000245119">
    <property type="component" value="Linkage Group LG8"/>
</dbReference>
<evidence type="ECO:0000256" key="4">
    <source>
        <dbReference type="ARBA" id="ARBA00022801"/>
    </source>
</evidence>
<feature type="compositionally biased region" description="Polar residues" evidence="8">
    <location>
        <begin position="537"/>
        <end position="547"/>
    </location>
</feature>
<reference evidence="10 11" key="1">
    <citation type="submission" date="2018-04" db="EMBL/GenBank/DDBJ databases">
        <title>The genome of golden apple snail Pomacea canaliculata provides insight into stress tolerance and invasive adaptation.</title>
        <authorList>
            <person name="Liu C."/>
            <person name="Liu B."/>
            <person name="Ren Y."/>
            <person name="Zhang Y."/>
            <person name="Wang H."/>
            <person name="Li S."/>
            <person name="Jiang F."/>
            <person name="Yin L."/>
            <person name="Zhang G."/>
            <person name="Qian W."/>
            <person name="Fan W."/>
        </authorList>
    </citation>
    <scope>NUCLEOTIDE SEQUENCE [LARGE SCALE GENOMIC DNA]</scope>
    <source>
        <strain evidence="10">SZHN2017</strain>
        <tissue evidence="10">Muscle</tissue>
    </source>
</reference>
<dbReference type="Gene3D" id="3.40.50.10130">
    <property type="match status" value="1"/>
</dbReference>
<dbReference type="InterPro" id="IPR011545">
    <property type="entry name" value="DEAD/DEAH_box_helicase_dom"/>
</dbReference>
<feature type="region of interest" description="Disordered" evidence="8">
    <location>
        <begin position="537"/>
        <end position="565"/>
    </location>
</feature>
<dbReference type="GO" id="GO:0009378">
    <property type="term" value="F:four-way junction helicase activity"/>
    <property type="evidence" value="ECO:0007669"/>
    <property type="project" value="TreeGrafter"/>
</dbReference>
<feature type="compositionally biased region" description="Basic residues" evidence="8">
    <location>
        <begin position="1460"/>
        <end position="1477"/>
    </location>
</feature>
<keyword evidence="3" id="KW-0547">Nucleotide-binding</keyword>
<dbReference type="PANTHER" id="PTHR14025">
    <property type="entry name" value="FANCONI ANEMIA GROUP M FANCM FAMILY MEMBER"/>
    <property type="match status" value="1"/>
</dbReference>
<dbReference type="Gene3D" id="3.40.50.300">
    <property type="entry name" value="P-loop containing nucleotide triphosphate hydrolases"/>
    <property type="match status" value="2"/>
</dbReference>
<name>A0A2T7NYN2_POMCA</name>
<dbReference type="GO" id="GO:0045003">
    <property type="term" value="P:double-strand break repair via synthesis-dependent strand annealing"/>
    <property type="evidence" value="ECO:0007669"/>
    <property type="project" value="TreeGrafter"/>
</dbReference>
<accession>A0A2T7NYN2</accession>